<feature type="chain" id="PRO_5024415471" evidence="2">
    <location>
        <begin position="22"/>
        <end position="400"/>
    </location>
</feature>
<dbReference type="Gene3D" id="3.40.50.12780">
    <property type="entry name" value="N-terminal domain of ligase-like"/>
    <property type="match status" value="2"/>
</dbReference>
<name>A0A5N4C521_CAMDR</name>
<reference evidence="3 4" key="1">
    <citation type="journal article" date="2019" name="Mol. Ecol. Resour.">
        <title>Improving Illumina assemblies with Hi-C and long reads: an example with the North African dromedary.</title>
        <authorList>
            <person name="Elbers J.P."/>
            <person name="Rogers M.F."/>
            <person name="Perelman P.L."/>
            <person name="Proskuryakova A.A."/>
            <person name="Serdyukova N.A."/>
            <person name="Johnson W.E."/>
            <person name="Horin P."/>
            <person name="Corander J."/>
            <person name="Murphy D."/>
            <person name="Burger P.A."/>
        </authorList>
    </citation>
    <scope>NUCLEOTIDE SEQUENCE [LARGE SCALE GENOMIC DNA]</scope>
    <source>
        <strain evidence="3">Drom800</strain>
        <tissue evidence="3">Blood</tissue>
    </source>
</reference>
<dbReference type="InterPro" id="IPR042099">
    <property type="entry name" value="ANL_N_sf"/>
</dbReference>
<gene>
    <name evidence="3" type="ORF">Cadr_000027168</name>
</gene>
<dbReference type="InterPro" id="IPR045851">
    <property type="entry name" value="AMP-bd_C_sf"/>
</dbReference>
<proteinExistence type="predicted"/>
<dbReference type="SUPFAM" id="SSF56801">
    <property type="entry name" value="Acetyl-CoA synthetase-like"/>
    <property type="match status" value="1"/>
</dbReference>
<dbReference type="EMBL" id="JWIN03000035">
    <property type="protein sequence ID" value="KAB1254013.1"/>
    <property type="molecule type" value="Genomic_DNA"/>
</dbReference>
<keyword evidence="2" id="KW-0732">Signal</keyword>
<feature type="region of interest" description="Disordered" evidence="1">
    <location>
        <begin position="87"/>
        <end position="112"/>
    </location>
</feature>
<dbReference type="Gene3D" id="3.30.300.30">
    <property type="match status" value="1"/>
</dbReference>
<dbReference type="PANTHER" id="PTHR22754">
    <property type="entry name" value="DISCO-INTERACTING PROTEIN 2 DIP2 -RELATED"/>
    <property type="match status" value="1"/>
</dbReference>
<evidence type="ECO:0000313" key="3">
    <source>
        <dbReference type="EMBL" id="KAB1254013.1"/>
    </source>
</evidence>
<dbReference type="PANTHER" id="PTHR22754:SF33">
    <property type="entry name" value="DISCO-INTERACTING PROTEIN 2 HOMOLOG C"/>
    <property type="match status" value="1"/>
</dbReference>
<evidence type="ECO:0000256" key="1">
    <source>
        <dbReference type="SAM" id="MobiDB-lite"/>
    </source>
</evidence>
<protein>
    <submittedName>
        <fullName evidence="3">Disco-interacting protein 2-like protein C</fullName>
    </submittedName>
</protein>
<sequence>MALGEWLIPLALSLKVELVFPNNDPAASMVAFYGCLLAEDVPLPIEVPLTQKDAGSQQIGFLLGSCGVTLALTSDVCHKGLPKNPTGEIPQFKGEPWPHTPLPRTRPGVTGGVGPRFTPTSPPPLQYKTCKDGSVLGVTVTGIAFLTHCQALTQACGYMEGTDTNCCYGPTDDSNQPPGRGVLSMNGLTYGVIRGDSEEKLPVLTVQDVGLVMPGAIMCSVKPDGIPQLCRTDEVGELCVCAVATGTSYYGLSGMTKNAFEVFLVMSSGAPVSEYPFVRTGLLGFVGPGGLVFTVGKMDGLMVASRRGHNADNIVATVLAMEHMKFVYRGRITVFSVTVLHDERIVIVAEQRLDSTEEDSFQWMSRVLQVVLLAPPPRPSPLGVWLLCSLVIPALTHQLY</sequence>
<comment type="caution">
    <text evidence="3">The sequence shown here is derived from an EMBL/GenBank/DDBJ whole genome shotgun (WGS) entry which is preliminary data.</text>
</comment>
<keyword evidence="4" id="KW-1185">Reference proteome</keyword>
<dbReference type="AlphaFoldDB" id="A0A5N4C521"/>
<dbReference type="Proteomes" id="UP000299084">
    <property type="component" value="Unassembled WGS sequence"/>
</dbReference>
<organism evidence="3 4">
    <name type="scientific">Camelus dromedarius</name>
    <name type="common">Dromedary</name>
    <name type="synonym">Arabian camel</name>
    <dbReference type="NCBI Taxonomy" id="9838"/>
    <lineage>
        <taxon>Eukaryota</taxon>
        <taxon>Metazoa</taxon>
        <taxon>Chordata</taxon>
        <taxon>Craniata</taxon>
        <taxon>Vertebrata</taxon>
        <taxon>Euteleostomi</taxon>
        <taxon>Mammalia</taxon>
        <taxon>Eutheria</taxon>
        <taxon>Laurasiatheria</taxon>
        <taxon>Artiodactyla</taxon>
        <taxon>Tylopoda</taxon>
        <taxon>Camelidae</taxon>
        <taxon>Camelus</taxon>
    </lineage>
</organism>
<feature type="signal peptide" evidence="2">
    <location>
        <begin position="1"/>
        <end position="21"/>
    </location>
</feature>
<evidence type="ECO:0000256" key="2">
    <source>
        <dbReference type="SAM" id="SignalP"/>
    </source>
</evidence>
<accession>A0A5N4C521</accession>
<evidence type="ECO:0000313" key="4">
    <source>
        <dbReference type="Proteomes" id="UP000299084"/>
    </source>
</evidence>